<protein>
    <recommendedName>
        <fullName evidence="4">F-box domain-containing protein</fullName>
    </recommendedName>
</protein>
<evidence type="ECO:0000313" key="3">
    <source>
        <dbReference type="Proteomes" id="UP000663868"/>
    </source>
</evidence>
<reference evidence="2" key="1">
    <citation type="submission" date="2021-02" db="EMBL/GenBank/DDBJ databases">
        <authorList>
            <person name="Nowell W R."/>
        </authorList>
    </citation>
    <scope>NUCLEOTIDE SEQUENCE</scope>
</reference>
<proteinExistence type="predicted"/>
<evidence type="ECO:0000313" key="2">
    <source>
        <dbReference type="EMBL" id="CAF4333194.1"/>
    </source>
</evidence>
<dbReference type="EMBL" id="CAJOBB010016866">
    <property type="protein sequence ID" value="CAF4333194.1"/>
    <property type="molecule type" value="Genomic_DNA"/>
</dbReference>
<feature type="non-terminal residue" evidence="2">
    <location>
        <position position="1"/>
    </location>
</feature>
<feature type="region of interest" description="Disordered" evidence="1">
    <location>
        <begin position="1"/>
        <end position="24"/>
    </location>
</feature>
<evidence type="ECO:0000256" key="1">
    <source>
        <dbReference type="SAM" id="MobiDB-lite"/>
    </source>
</evidence>
<comment type="caution">
    <text evidence="2">The sequence shown here is derived from an EMBL/GenBank/DDBJ whole genome shotgun (WGS) entry which is preliminary data.</text>
</comment>
<feature type="compositionally biased region" description="Polar residues" evidence="1">
    <location>
        <begin position="9"/>
        <end position="18"/>
    </location>
</feature>
<gene>
    <name evidence="2" type="ORF">KXQ929_LOCUS47290</name>
</gene>
<organism evidence="2 3">
    <name type="scientific">Adineta steineri</name>
    <dbReference type="NCBI Taxonomy" id="433720"/>
    <lineage>
        <taxon>Eukaryota</taxon>
        <taxon>Metazoa</taxon>
        <taxon>Spiralia</taxon>
        <taxon>Gnathifera</taxon>
        <taxon>Rotifera</taxon>
        <taxon>Eurotatoria</taxon>
        <taxon>Bdelloidea</taxon>
        <taxon>Adinetida</taxon>
        <taxon>Adinetidae</taxon>
        <taxon>Adineta</taxon>
    </lineage>
</organism>
<dbReference type="AlphaFoldDB" id="A0A820JX83"/>
<sequence length="68" mass="8268">MEKSKRQRSTSLNNYSSQKRNKTEVTTDRLSIEIITDFEDFSNELIYEIFELLDFYHVYQAFYSLNTR</sequence>
<evidence type="ECO:0008006" key="4">
    <source>
        <dbReference type="Google" id="ProtNLM"/>
    </source>
</evidence>
<accession>A0A820JX83</accession>
<name>A0A820JX83_9BILA</name>
<dbReference type="Proteomes" id="UP000663868">
    <property type="component" value="Unassembled WGS sequence"/>
</dbReference>